<comment type="caution">
    <text evidence="3">The sequence shown here is derived from an EMBL/GenBank/DDBJ whole genome shotgun (WGS) entry which is preliminary data.</text>
</comment>
<dbReference type="Proteomes" id="UP000619536">
    <property type="component" value="Unassembled WGS sequence"/>
</dbReference>
<proteinExistence type="predicted"/>
<reference evidence="3" key="1">
    <citation type="journal article" date="2014" name="Int. J. Syst. Evol. Microbiol.">
        <title>Complete genome sequence of Corynebacterium casei LMG S-19264T (=DSM 44701T), isolated from a smear-ripened cheese.</title>
        <authorList>
            <consortium name="US DOE Joint Genome Institute (JGI-PGF)"/>
            <person name="Walter F."/>
            <person name="Albersmeier A."/>
            <person name="Kalinowski J."/>
            <person name="Ruckert C."/>
        </authorList>
    </citation>
    <scope>NUCLEOTIDE SEQUENCE</scope>
    <source>
        <strain evidence="3">CCM 8606</strain>
    </source>
</reference>
<dbReference type="InterPro" id="IPR014529">
    <property type="entry name" value="UCP026631"/>
</dbReference>
<accession>A0A8J3AH79</accession>
<keyword evidence="4" id="KW-1185">Reference proteome</keyword>
<dbReference type="InterPro" id="IPR005182">
    <property type="entry name" value="YdbS-like_PH"/>
</dbReference>
<feature type="transmembrane region" description="Helical" evidence="1">
    <location>
        <begin position="71"/>
        <end position="92"/>
    </location>
</feature>
<sequence length="557" mass="63000">MDSTAHSSRTASLAQLAQRVSSWGQTDWADGAWHRTHPINLCKEFIDAIRGSFSLLVTLIAIPMIADFPSYTLGIAVGLWFAVGLINACIAWSTRYYKLDQEQLSVRGGVFKKYEDSIPIGHIHALNAIERPYMRPFGVMSITISAAGVDADIALHAVPITLYKALELMRIEQQTQLDRQNQQSTSDEQASLDTARQAVGALVYPGLQSSQHGHRVFVASMRDIVLFAITNMSIVAALIVLYGFIDNIEHIVPSQWASQASKTIETTVMHNAVTIVLGILGLIIVVGFCSIIMALLRWYNFEVWRDGDNITLVKGALTRATSTVSVKRIQAVAIEQSLMRKVFHLCTVRVVMGSFDSQQETDQHSTRGTVVLIPVIQERRVDEILQRIIPEWHVRYQDRSDFKHTGRGLTRYYMLAPLLWSVALLAAWVILAVVTWYEGDWHTIYDEFVVVLVVAAVWPLMALWSLIRRYCASRTDGFALLEQQMICYRTFSGKFMTIVTRRSRIQSVCRRVPIWRVRASRIGSLRMPIALSQSDITLYWHALSLQDTDTLMKWVIR</sequence>
<dbReference type="AlphaFoldDB" id="A0A8J3AH79"/>
<feature type="transmembrane region" description="Helical" evidence="1">
    <location>
        <begin position="224"/>
        <end position="245"/>
    </location>
</feature>
<keyword evidence="1" id="KW-0472">Membrane</keyword>
<evidence type="ECO:0000256" key="1">
    <source>
        <dbReference type="SAM" id="Phobius"/>
    </source>
</evidence>
<feature type="domain" description="YdbS-like PH" evidence="2">
    <location>
        <begin position="94"/>
        <end position="159"/>
    </location>
</feature>
<organism evidence="3 4">
    <name type="scientific">Galliscardovia ingluviei</name>
    <dbReference type="NCBI Taxonomy" id="1769422"/>
    <lineage>
        <taxon>Bacteria</taxon>
        <taxon>Bacillati</taxon>
        <taxon>Actinomycetota</taxon>
        <taxon>Actinomycetes</taxon>
        <taxon>Bifidobacteriales</taxon>
        <taxon>Bifidobacteriaceae</taxon>
        <taxon>Galliscardovia</taxon>
    </lineage>
</organism>
<protein>
    <recommendedName>
        <fullName evidence="2">YdbS-like PH domain-containing protein</fullName>
    </recommendedName>
</protein>
<feature type="transmembrane region" description="Helical" evidence="1">
    <location>
        <begin position="412"/>
        <end position="436"/>
    </location>
</feature>
<feature type="transmembrane region" description="Helical" evidence="1">
    <location>
        <begin position="45"/>
        <end position="65"/>
    </location>
</feature>
<dbReference type="PANTHER" id="PTHR34473:SF2">
    <property type="entry name" value="UPF0699 TRANSMEMBRANE PROTEIN YDBT"/>
    <property type="match status" value="1"/>
</dbReference>
<dbReference type="EMBL" id="BMDH01000001">
    <property type="protein sequence ID" value="GGI12810.1"/>
    <property type="molecule type" value="Genomic_DNA"/>
</dbReference>
<name>A0A8J3AH79_9BIFI</name>
<reference evidence="3" key="2">
    <citation type="submission" date="2020-09" db="EMBL/GenBank/DDBJ databases">
        <authorList>
            <person name="Sun Q."/>
            <person name="Sedlacek I."/>
        </authorList>
    </citation>
    <scope>NUCLEOTIDE SEQUENCE</scope>
    <source>
        <strain evidence="3">CCM 8606</strain>
    </source>
</reference>
<dbReference type="Pfam" id="PF03703">
    <property type="entry name" value="bPH_2"/>
    <property type="match status" value="2"/>
</dbReference>
<dbReference type="PIRSF" id="PIRSF026631">
    <property type="entry name" value="UCP026631"/>
    <property type="match status" value="1"/>
</dbReference>
<feature type="transmembrane region" description="Helical" evidence="1">
    <location>
        <begin position="272"/>
        <end position="296"/>
    </location>
</feature>
<keyword evidence="1" id="KW-0812">Transmembrane</keyword>
<evidence type="ECO:0000313" key="4">
    <source>
        <dbReference type="Proteomes" id="UP000619536"/>
    </source>
</evidence>
<dbReference type="RefSeq" id="WP_188354464.1">
    <property type="nucleotide sequence ID" value="NZ_BMDH01000001.1"/>
</dbReference>
<keyword evidence="1" id="KW-1133">Transmembrane helix</keyword>
<gene>
    <name evidence="3" type="ORF">GCM10007377_02820</name>
</gene>
<feature type="transmembrane region" description="Helical" evidence="1">
    <location>
        <begin position="448"/>
        <end position="467"/>
    </location>
</feature>
<evidence type="ECO:0000313" key="3">
    <source>
        <dbReference type="EMBL" id="GGI12810.1"/>
    </source>
</evidence>
<evidence type="ECO:0000259" key="2">
    <source>
        <dbReference type="Pfam" id="PF03703"/>
    </source>
</evidence>
<dbReference type="PANTHER" id="PTHR34473">
    <property type="entry name" value="UPF0699 TRANSMEMBRANE PROTEIN YDBS"/>
    <property type="match status" value="1"/>
</dbReference>
<feature type="domain" description="YdbS-like PH" evidence="2">
    <location>
        <begin position="298"/>
        <end position="386"/>
    </location>
</feature>